<organism evidence="1 2">
    <name type="scientific">Adhaeribacter terreus</name>
    <dbReference type="NCBI Taxonomy" id="529703"/>
    <lineage>
        <taxon>Bacteria</taxon>
        <taxon>Pseudomonadati</taxon>
        <taxon>Bacteroidota</taxon>
        <taxon>Cytophagia</taxon>
        <taxon>Cytophagales</taxon>
        <taxon>Hymenobacteraceae</taxon>
        <taxon>Adhaeribacter</taxon>
    </lineage>
</organism>
<dbReference type="EMBL" id="JBHSKT010000004">
    <property type="protein sequence ID" value="MFC5270517.1"/>
    <property type="molecule type" value="Genomic_DNA"/>
</dbReference>
<protein>
    <submittedName>
        <fullName evidence="1">Uncharacterized protein</fullName>
    </submittedName>
</protein>
<name>A0ABW0E9G0_9BACT</name>
<gene>
    <name evidence="1" type="ORF">ACFPIB_07850</name>
</gene>
<comment type="caution">
    <text evidence="1">The sequence shown here is derived from an EMBL/GenBank/DDBJ whole genome shotgun (WGS) entry which is preliminary data.</text>
</comment>
<dbReference type="RefSeq" id="WP_378016887.1">
    <property type="nucleotide sequence ID" value="NZ_JBHSKT010000004.1"/>
</dbReference>
<reference evidence="2" key="1">
    <citation type="journal article" date="2019" name="Int. J. Syst. Evol. Microbiol.">
        <title>The Global Catalogue of Microorganisms (GCM) 10K type strain sequencing project: providing services to taxonomists for standard genome sequencing and annotation.</title>
        <authorList>
            <consortium name="The Broad Institute Genomics Platform"/>
            <consortium name="The Broad Institute Genome Sequencing Center for Infectious Disease"/>
            <person name="Wu L."/>
            <person name="Ma J."/>
        </authorList>
    </citation>
    <scope>NUCLEOTIDE SEQUENCE [LARGE SCALE GENOMIC DNA]</scope>
    <source>
        <strain evidence="2">KACC 12602</strain>
    </source>
</reference>
<evidence type="ECO:0000313" key="1">
    <source>
        <dbReference type="EMBL" id="MFC5270517.1"/>
    </source>
</evidence>
<proteinExistence type="predicted"/>
<evidence type="ECO:0000313" key="2">
    <source>
        <dbReference type="Proteomes" id="UP001596161"/>
    </source>
</evidence>
<dbReference type="Proteomes" id="UP001596161">
    <property type="component" value="Unassembled WGS sequence"/>
</dbReference>
<accession>A0ABW0E9G0</accession>
<keyword evidence="2" id="KW-1185">Reference proteome</keyword>
<sequence>MKWISGLGGFIEGNKNLGNPKFVKSLIQIARKRKKPRLAAELLPDAQETKLRGRKLYTKVFTLF</sequence>